<reference evidence="2 3" key="1">
    <citation type="journal article" date="2010" name="J. Bacteriol.">
        <title>Genome sequences of Pelagibaca bermudensis HTCC2601T and Maritimibacter alkaliphilus HTCC2654T, the type strains of two marine Roseobacter genera.</title>
        <authorList>
            <person name="Thrash J.C."/>
            <person name="Cho J.C."/>
            <person name="Ferriera S."/>
            <person name="Johnson J."/>
            <person name="Vergin K.L."/>
            <person name="Giovannoni S.J."/>
        </authorList>
    </citation>
    <scope>NUCLEOTIDE SEQUENCE [LARGE SCALE GENOMIC DNA]</scope>
    <source>
        <strain evidence="3">DSM 26914 / JCM 13377 / KCTC 12554 / HTCC2601</strain>
    </source>
</reference>
<dbReference type="GO" id="GO:0016491">
    <property type="term" value="F:oxidoreductase activity"/>
    <property type="evidence" value="ECO:0007669"/>
    <property type="project" value="InterPro"/>
</dbReference>
<sequence>CMTRRFWTTPQFDAATLSAQARLSEIQGRGGIYYAGAWTRYGFHEDGVLSALRVAQAMGIDWPLGADPWGGSAAVETDGALEAAE</sequence>
<proteinExistence type="predicted"/>
<evidence type="ECO:0000313" key="2">
    <source>
        <dbReference type="EMBL" id="EAU44128.1"/>
    </source>
</evidence>
<evidence type="ECO:0000259" key="1">
    <source>
        <dbReference type="Pfam" id="PF01593"/>
    </source>
</evidence>
<dbReference type="RefSeq" id="WP_007794237.1">
    <property type="nucleotide sequence ID" value="NZ_DS022276.1"/>
</dbReference>
<feature type="domain" description="Amine oxidase" evidence="1">
    <location>
        <begin position="8"/>
        <end position="58"/>
    </location>
</feature>
<gene>
    <name evidence="2" type="ORF">R2601_12236</name>
</gene>
<dbReference type="InterPro" id="IPR002937">
    <property type="entry name" value="Amino_oxidase"/>
</dbReference>
<dbReference type="eggNOG" id="COG2907">
    <property type="taxonomic scope" value="Bacteria"/>
</dbReference>
<name>Q0FIS6_SALBH</name>
<evidence type="ECO:0000313" key="3">
    <source>
        <dbReference type="Proteomes" id="UP000006230"/>
    </source>
</evidence>
<dbReference type="EMBL" id="AATQ01000055">
    <property type="protein sequence ID" value="EAU44128.1"/>
    <property type="molecule type" value="Genomic_DNA"/>
</dbReference>
<dbReference type="HOGENOM" id="CLU_2503197_0_0_5"/>
<feature type="non-terminal residue" evidence="2">
    <location>
        <position position="1"/>
    </location>
</feature>
<comment type="caution">
    <text evidence="2">The sequence shown here is derived from an EMBL/GenBank/DDBJ whole genome shotgun (WGS) entry which is preliminary data.</text>
</comment>
<protein>
    <submittedName>
        <fullName evidence="2">Probable dehydrogenase</fullName>
    </submittedName>
</protein>
<accession>Q0FIS6</accession>
<dbReference type="Pfam" id="PF01593">
    <property type="entry name" value="Amino_oxidase"/>
    <property type="match status" value="1"/>
</dbReference>
<keyword evidence="3" id="KW-1185">Reference proteome</keyword>
<organism evidence="2 3">
    <name type="scientific">Salipiger bermudensis (strain DSM 26914 / JCM 13377 / KCTC 12554 / HTCC2601)</name>
    <name type="common">Pelagibaca bermudensis</name>
    <dbReference type="NCBI Taxonomy" id="314265"/>
    <lineage>
        <taxon>Bacteria</taxon>
        <taxon>Pseudomonadati</taxon>
        <taxon>Pseudomonadota</taxon>
        <taxon>Alphaproteobacteria</taxon>
        <taxon>Rhodobacterales</taxon>
        <taxon>Roseobacteraceae</taxon>
        <taxon>Salipiger</taxon>
    </lineage>
</organism>
<dbReference type="Proteomes" id="UP000006230">
    <property type="component" value="Unassembled WGS sequence"/>
</dbReference>
<dbReference type="AlphaFoldDB" id="Q0FIS6"/>